<dbReference type="InterPro" id="IPR036527">
    <property type="entry name" value="SCP2_sterol-bd_dom_sf"/>
</dbReference>
<evidence type="ECO:0000313" key="2">
    <source>
        <dbReference type="EMBL" id="GAA3395549.1"/>
    </source>
</evidence>
<organism evidence="2 3">
    <name type="scientific">Cryptosporangium minutisporangium</name>
    <dbReference type="NCBI Taxonomy" id="113569"/>
    <lineage>
        <taxon>Bacteria</taxon>
        <taxon>Bacillati</taxon>
        <taxon>Actinomycetota</taxon>
        <taxon>Actinomycetes</taxon>
        <taxon>Cryptosporangiales</taxon>
        <taxon>Cryptosporangiaceae</taxon>
        <taxon>Cryptosporangium</taxon>
    </lineage>
</organism>
<dbReference type="RefSeq" id="WP_345732463.1">
    <property type="nucleotide sequence ID" value="NZ_BAAAYN010000048.1"/>
</dbReference>
<gene>
    <name evidence="2" type="ORF">GCM10020369_69090</name>
</gene>
<dbReference type="Pfam" id="PF02036">
    <property type="entry name" value="SCP2"/>
    <property type="match status" value="1"/>
</dbReference>
<proteinExistence type="predicted"/>
<dbReference type="SUPFAM" id="SSF55718">
    <property type="entry name" value="SCP-like"/>
    <property type="match status" value="1"/>
</dbReference>
<feature type="domain" description="SCP2" evidence="1">
    <location>
        <begin position="95"/>
        <end position="177"/>
    </location>
</feature>
<reference evidence="3" key="1">
    <citation type="journal article" date="2019" name="Int. J. Syst. Evol. Microbiol.">
        <title>The Global Catalogue of Microorganisms (GCM) 10K type strain sequencing project: providing services to taxonomists for standard genome sequencing and annotation.</title>
        <authorList>
            <consortium name="The Broad Institute Genomics Platform"/>
            <consortium name="The Broad Institute Genome Sequencing Center for Infectious Disease"/>
            <person name="Wu L."/>
            <person name="Ma J."/>
        </authorList>
    </citation>
    <scope>NUCLEOTIDE SEQUENCE [LARGE SCALE GENOMIC DNA]</scope>
    <source>
        <strain evidence="3">JCM 9458</strain>
    </source>
</reference>
<comment type="caution">
    <text evidence="2">The sequence shown here is derived from an EMBL/GenBank/DDBJ whole genome shotgun (WGS) entry which is preliminary data.</text>
</comment>
<evidence type="ECO:0000313" key="3">
    <source>
        <dbReference type="Proteomes" id="UP001501676"/>
    </source>
</evidence>
<name>A0ABP6T9A6_9ACTN</name>
<dbReference type="InterPro" id="IPR003033">
    <property type="entry name" value="SCP2_sterol-bd_dom"/>
</dbReference>
<sequence>MSSFDPRQLAEIDPKKISTAEFQELLTAASQQAGEPGGTEGLEAVDPAAFARLIGRARRDQLEAVMSSPVRSVVLDQIFHRFADHYRAGEPRPPKVIHWKVSGRPDGGVDEYELVLHGDRCEANSVVQHGADTTIMLGGPEFLLLTSGNAKPTTMFMTGKLKVRGDLGLAAVLAKIFVIPTS</sequence>
<protein>
    <recommendedName>
        <fullName evidence="1">SCP2 domain-containing protein</fullName>
    </recommendedName>
</protein>
<dbReference type="Gene3D" id="3.30.1050.10">
    <property type="entry name" value="SCP2 sterol-binding domain"/>
    <property type="match status" value="1"/>
</dbReference>
<evidence type="ECO:0000259" key="1">
    <source>
        <dbReference type="Pfam" id="PF02036"/>
    </source>
</evidence>
<dbReference type="EMBL" id="BAAAYN010000048">
    <property type="protein sequence ID" value="GAA3395549.1"/>
    <property type="molecule type" value="Genomic_DNA"/>
</dbReference>
<keyword evidence="3" id="KW-1185">Reference proteome</keyword>
<accession>A0ABP6T9A6</accession>
<dbReference type="Proteomes" id="UP001501676">
    <property type="component" value="Unassembled WGS sequence"/>
</dbReference>